<feature type="transmembrane region" description="Helical" evidence="1">
    <location>
        <begin position="467"/>
        <end position="486"/>
    </location>
</feature>
<organism evidence="2 3">
    <name type="scientific">Bradyrhizobium nitroreducens</name>
    <dbReference type="NCBI Taxonomy" id="709803"/>
    <lineage>
        <taxon>Bacteria</taxon>
        <taxon>Pseudomonadati</taxon>
        <taxon>Pseudomonadota</taxon>
        <taxon>Alphaproteobacteria</taxon>
        <taxon>Hyphomicrobiales</taxon>
        <taxon>Nitrobacteraceae</taxon>
        <taxon>Bradyrhizobium</taxon>
    </lineage>
</organism>
<reference evidence="2 3" key="1">
    <citation type="submission" date="2015-06" db="EMBL/GenBank/DDBJ databases">
        <title>Comparative genome analysis of nirS-carrying Bradyrhizobium sp. strains.</title>
        <authorList>
            <person name="Ishii S."/>
            <person name="Jang J."/>
            <person name="Nishizawa T."/>
            <person name="Senoo K."/>
        </authorList>
    </citation>
    <scope>NUCLEOTIDE SEQUENCE [LARGE SCALE GENOMIC DNA]</scope>
    <source>
        <strain evidence="2 3">TSA1</strain>
    </source>
</reference>
<dbReference type="Proteomes" id="UP000228930">
    <property type="component" value="Unassembled WGS sequence"/>
</dbReference>
<feature type="transmembrane region" description="Helical" evidence="1">
    <location>
        <begin position="437"/>
        <end position="455"/>
    </location>
</feature>
<evidence type="ECO:0000313" key="3">
    <source>
        <dbReference type="Proteomes" id="UP000228930"/>
    </source>
</evidence>
<accession>A0A2M6UJS8</accession>
<dbReference type="AlphaFoldDB" id="A0A2M6UJS8"/>
<feature type="transmembrane region" description="Helical" evidence="1">
    <location>
        <begin position="231"/>
        <end position="252"/>
    </location>
</feature>
<feature type="transmembrane region" description="Helical" evidence="1">
    <location>
        <begin position="154"/>
        <end position="176"/>
    </location>
</feature>
<feature type="transmembrane region" description="Helical" evidence="1">
    <location>
        <begin position="302"/>
        <end position="321"/>
    </location>
</feature>
<evidence type="ECO:0000256" key="1">
    <source>
        <dbReference type="SAM" id="Phobius"/>
    </source>
</evidence>
<feature type="transmembrane region" description="Helical" evidence="1">
    <location>
        <begin position="125"/>
        <end position="148"/>
    </location>
</feature>
<evidence type="ECO:0000313" key="2">
    <source>
        <dbReference type="EMBL" id="PIT04873.1"/>
    </source>
</evidence>
<name>A0A2M6UJS8_9BRAD</name>
<gene>
    <name evidence="2" type="ORF">TSA1_32090</name>
</gene>
<comment type="caution">
    <text evidence="2">The sequence shown here is derived from an EMBL/GenBank/DDBJ whole genome shotgun (WGS) entry which is preliminary data.</text>
</comment>
<keyword evidence="1" id="KW-0472">Membrane</keyword>
<keyword evidence="3" id="KW-1185">Reference proteome</keyword>
<feature type="transmembrane region" description="Helical" evidence="1">
    <location>
        <begin position="94"/>
        <end position="113"/>
    </location>
</feature>
<feature type="transmembrane region" description="Helical" evidence="1">
    <location>
        <begin position="188"/>
        <end position="211"/>
    </location>
</feature>
<feature type="transmembrane region" description="Helical" evidence="1">
    <location>
        <begin position="492"/>
        <end position="510"/>
    </location>
</feature>
<protein>
    <submittedName>
        <fullName evidence="2">Uncharacterized protein</fullName>
    </submittedName>
</protein>
<proteinExistence type="predicted"/>
<dbReference type="EMBL" id="LFJC01000003">
    <property type="protein sequence ID" value="PIT04873.1"/>
    <property type="molecule type" value="Genomic_DNA"/>
</dbReference>
<sequence length="550" mass="60107">MSASLGEKLALTIWLFFVSASWAVVRSSFVVRSTSGEILENAVPLWIRLAFFAVFAISSLSFFLLRKDRFWLLGLGSTVGVLPEVPTLPFVRDGAHFLIVLSAVAVLLYWIAFRPKERAPAFARIYAAYLVVCAASTLVNFLLFQNIWQLKMGVSFLLFFSMLAILILGVSSCGKGRWEVVDGLVDGLAWGAIGQCVIAVLALPLLFILPFQEGNDTVFGLAFYDRYKSTMPGPVNLGMFFVAVMPVVLLWMRSGSNPIRTQVGWVYLQLAPWLVVITGSRTARIVMIGILLSFFLKSTTRRNALLILPSTVAAFYLGFYFESFPAAIRALLGDSNAAALSIKGRFFDVSDRSGLIQSAIDALPLLGQNSINVAAALYDSARASSFWVPPLANVLPPELLVVLNTLFGYGAGVGGYVRSGFPSPHTTILNLLIDSGVLGGVLCCAFFIWLALRLFVRSFSRSDPNAITIWLCLLSYGAASVANGTYVPQWWGYYSVVLILASAAAGGSPAKRSYKEMSERGRPADLSKTYDVRLITAAESRPVKRQLDRK</sequence>
<keyword evidence="1" id="KW-0812">Transmembrane</keyword>
<feature type="transmembrane region" description="Helical" evidence="1">
    <location>
        <begin position="399"/>
        <end position="417"/>
    </location>
</feature>
<keyword evidence="1" id="KW-1133">Transmembrane helix</keyword>
<feature type="transmembrane region" description="Helical" evidence="1">
    <location>
        <begin position="43"/>
        <end position="65"/>
    </location>
</feature>